<feature type="binding site" evidence="5">
    <location>
        <position position="151"/>
    </location>
    <ligand>
        <name>Mg(2+)</name>
        <dbReference type="ChEBI" id="CHEBI:18420"/>
    </ligand>
</feature>
<gene>
    <name evidence="7" type="ORF">SAMN04488127_0821</name>
</gene>
<evidence type="ECO:0000313" key="7">
    <source>
        <dbReference type="EMBL" id="SEI93130.1"/>
    </source>
</evidence>
<keyword evidence="3 5" id="KW-0460">Magnesium</keyword>
<dbReference type="PANTHER" id="PTHR32308">
    <property type="entry name" value="LYASE BETA SUBUNIT, PUTATIVE (AFU_ORTHOLOGUE AFUA_4G13030)-RELATED"/>
    <property type="match status" value="1"/>
</dbReference>
<dbReference type="GO" id="GO:0016829">
    <property type="term" value="F:lyase activity"/>
    <property type="evidence" value="ECO:0007669"/>
    <property type="project" value="UniProtKB-KW"/>
</dbReference>
<dbReference type="PIRSF" id="PIRSF015582">
    <property type="entry name" value="Cit_lyase_B"/>
    <property type="match status" value="1"/>
</dbReference>
<evidence type="ECO:0000256" key="1">
    <source>
        <dbReference type="ARBA" id="ARBA00001946"/>
    </source>
</evidence>
<dbReference type="Proteomes" id="UP000199200">
    <property type="component" value="Unassembled WGS sequence"/>
</dbReference>
<feature type="domain" description="HpcH/HpaI aldolase/citrate lyase" evidence="6">
    <location>
        <begin position="5"/>
        <end position="220"/>
    </location>
</feature>
<keyword evidence="7" id="KW-0456">Lyase</keyword>
<dbReference type="EMBL" id="FNZF01000001">
    <property type="protein sequence ID" value="SEI93130.1"/>
    <property type="molecule type" value="Genomic_DNA"/>
</dbReference>
<keyword evidence="8" id="KW-1185">Reference proteome</keyword>
<organism evidence="7 8">
    <name type="scientific">Bhargavaea ginsengi</name>
    <dbReference type="NCBI Taxonomy" id="426757"/>
    <lineage>
        <taxon>Bacteria</taxon>
        <taxon>Bacillati</taxon>
        <taxon>Bacillota</taxon>
        <taxon>Bacilli</taxon>
        <taxon>Bacillales</taxon>
        <taxon>Caryophanaceae</taxon>
        <taxon>Bhargavaea</taxon>
    </lineage>
</organism>
<dbReference type="Gene3D" id="3.20.20.60">
    <property type="entry name" value="Phosphoenolpyruvate-binding domains"/>
    <property type="match status" value="1"/>
</dbReference>
<dbReference type="InterPro" id="IPR005000">
    <property type="entry name" value="Aldolase/citrate-lyase_domain"/>
</dbReference>
<keyword evidence="2 5" id="KW-0479">Metal-binding</keyword>
<dbReference type="GO" id="GO:0006107">
    <property type="term" value="P:oxaloacetate metabolic process"/>
    <property type="evidence" value="ECO:0007669"/>
    <property type="project" value="TreeGrafter"/>
</dbReference>
<dbReference type="OrthoDB" id="9786940at2"/>
<evidence type="ECO:0000313" key="8">
    <source>
        <dbReference type="Proteomes" id="UP000199200"/>
    </source>
</evidence>
<dbReference type="Pfam" id="PF03328">
    <property type="entry name" value="HpcH_HpaI"/>
    <property type="match status" value="1"/>
</dbReference>
<feature type="binding site" evidence="4">
    <location>
        <position position="124"/>
    </location>
    <ligand>
        <name>substrate</name>
    </ligand>
</feature>
<accession>A0A1H6UXP3</accession>
<evidence type="ECO:0000256" key="3">
    <source>
        <dbReference type="ARBA" id="ARBA00022842"/>
    </source>
</evidence>
<dbReference type="SUPFAM" id="SSF51621">
    <property type="entry name" value="Phosphoenolpyruvate/pyruvate domain"/>
    <property type="match status" value="1"/>
</dbReference>
<dbReference type="InterPro" id="IPR011206">
    <property type="entry name" value="Citrate_lyase_beta/mcl1/mcl2"/>
</dbReference>
<dbReference type="GO" id="GO:0000287">
    <property type="term" value="F:magnesium ion binding"/>
    <property type="evidence" value="ECO:0007669"/>
    <property type="project" value="TreeGrafter"/>
</dbReference>
<evidence type="ECO:0000256" key="2">
    <source>
        <dbReference type="ARBA" id="ARBA00022723"/>
    </source>
</evidence>
<reference evidence="8" key="1">
    <citation type="submission" date="2016-10" db="EMBL/GenBank/DDBJ databases">
        <authorList>
            <person name="Varghese N."/>
            <person name="Submissions S."/>
        </authorList>
    </citation>
    <scope>NUCLEOTIDE SEQUENCE [LARGE SCALE GENOMIC DNA]</scope>
    <source>
        <strain evidence="8">CGMCC 1.6763</strain>
    </source>
</reference>
<dbReference type="RefSeq" id="WP_092050186.1">
    <property type="nucleotide sequence ID" value="NZ_FNZF01000001.1"/>
</dbReference>
<proteinExistence type="predicted"/>
<protein>
    <submittedName>
        <fullName evidence="7">Citrate lyase subunit beta / citryl-CoA lyase</fullName>
    </submittedName>
</protein>
<sequence>MMKLKSLMFVAGNSEKHLKKAGGVDADALIIDLEDAVAPEDKEEARRCAAKFLETGSKPAYLRVNAIETPYFLDDLSLVWNLESSCLKGIMLPKTNDEHDLILVDRLLDSKGIGKDFEVIPLLETAAGIQNVSRIAAASGRVKRLAFGSIDFALDIGAGQSESGTELLYARSSIVVASRAAGLEPPVDTVYPDFKNPEGLREETAWAKTLGFGSKLAIHPAQVTVINETFRPSHEAVEEAKRILEYVEKNGSSVFKLDGKMIDEPIIKQARLIINAVN</sequence>
<evidence type="ECO:0000256" key="4">
    <source>
        <dbReference type="PIRSR" id="PIRSR015582-1"/>
    </source>
</evidence>
<dbReference type="PANTHER" id="PTHR32308:SF0">
    <property type="entry name" value="HPCH_HPAI ALDOLASE_CITRATE LYASE DOMAIN-CONTAINING PROTEIN"/>
    <property type="match status" value="1"/>
</dbReference>
<evidence type="ECO:0000256" key="5">
    <source>
        <dbReference type="PIRSR" id="PIRSR015582-2"/>
    </source>
</evidence>
<comment type="cofactor">
    <cofactor evidence="1">
        <name>Mg(2+)</name>
        <dbReference type="ChEBI" id="CHEBI:18420"/>
    </cofactor>
</comment>
<dbReference type="AlphaFoldDB" id="A0A1H6UXP3"/>
<evidence type="ECO:0000259" key="6">
    <source>
        <dbReference type="Pfam" id="PF03328"/>
    </source>
</evidence>
<name>A0A1H6UXP3_9BACL</name>
<dbReference type="InterPro" id="IPR040442">
    <property type="entry name" value="Pyrv_kinase-like_dom_sf"/>
</dbReference>
<dbReference type="InterPro" id="IPR015813">
    <property type="entry name" value="Pyrv/PenolPyrv_kinase-like_dom"/>
</dbReference>
<feature type="binding site" evidence="5">
    <location>
        <position position="124"/>
    </location>
    <ligand>
        <name>Mg(2+)</name>
        <dbReference type="ChEBI" id="CHEBI:18420"/>
    </ligand>
</feature>
<dbReference type="STRING" id="426757.SAMN04488127_0821"/>
<feature type="binding site" evidence="4">
    <location>
        <position position="63"/>
    </location>
    <ligand>
        <name>substrate</name>
    </ligand>
</feature>